<keyword evidence="9" id="KW-1185">Reference proteome</keyword>
<name>A0AAD9FMW0_PAPLA</name>
<reference evidence="7" key="1">
    <citation type="submission" date="2023-02" db="EMBL/GenBank/DDBJ databases">
        <title>Identification and recombinant expression of a fungal hydrolase from Papiliotrema laurentii that hydrolyzes apple cutin and clears colloidal polyester polyurethane.</title>
        <authorList>
            <consortium name="DOE Joint Genome Institute"/>
            <person name="Roman V.A."/>
            <person name="Bojanowski C."/>
            <person name="Crable B.R."/>
            <person name="Wagner D.N."/>
            <person name="Hung C.S."/>
            <person name="Nadeau L.J."/>
            <person name="Schratz L."/>
            <person name="Haridas S."/>
            <person name="Pangilinan J."/>
            <person name="Lipzen A."/>
            <person name="Na H."/>
            <person name="Yan M."/>
            <person name="Ng V."/>
            <person name="Grigoriev I.V."/>
            <person name="Spatafora J.W."/>
            <person name="Barlow D."/>
            <person name="Biffinger J."/>
            <person name="Kelley-Loughnane N."/>
            <person name="Varaljay V.A."/>
            <person name="Crookes-Goodson W.J."/>
        </authorList>
    </citation>
    <scope>NUCLEOTIDE SEQUENCE</scope>
    <source>
        <strain evidence="7">5307AH</strain>
    </source>
</reference>
<evidence type="ECO:0000313" key="8">
    <source>
        <dbReference type="EMBL" id="KAK1920630.1"/>
    </source>
</evidence>
<evidence type="ECO:0000256" key="4">
    <source>
        <dbReference type="ARBA" id="ARBA00023136"/>
    </source>
</evidence>
<dbReference type="Proteomes" id="UP001182556">
    <property type="component" value="Unassembled WGS sequence"/>
</dbReference>
<protein>
    <submittedName>
        <fullName evidence="7">Uncharacterized protein</fullName>
    </submittedName>
</protein>
<feature type="compositionally biased region" description="Basic and acidic residues" evidence="5">
    <location>
        <begin position="7"/>
        <end position="16"/>
    </location>
</feature>
<evidence type="ECO:0000256" key="2">
    <source>
        <dbReference type="ARBA" id="ARBA00022692"/>
    </source>
</evidence>
<dbReference type="GO" id="GO:0016020">
    <property type="term" value="C:membrane"/>
    <property type="evidence" value="ECO:0007669"/>
    <property type="project" value="UniProtKB-SubCell"/>
</dbReference>
<dbReference type="EMBL" id="JAODAN010000017">
    <property type="protein sequence ID" value="KAK1920573.1"/>
    <property type="molecule type" value="Genomic_DNA"/>
</dbReference>
<evidence type="ECO:0000256" key="1">
    <source>
        <dbReference type="ARBA" id="ARBA00004141"/>
    </source>
</evidence>
<comment type="caution">
    <text evidence="7">The sequence shown here is derived from an EMBL/GenBank/DDBJ whole genome shotgun (WGS) entry which is preliminary data.</text>
</comment>
<dbReference type="PROSITE" id="PS00217">
    <property type="entry name" value="SUGAR_TRANSPORT_2"/>
    <property type="match status" value="1"/>
</dbReference>
<keyword evidence="2" id="KW-0812">Transmembrane</keyword>
<dbReference type="EMBL" id="JAODAN010000015">
    <property type="protein sequence ID" value="KAK1920630.1"/>
    <property type="molecule type" value="Genomic_DNA"/>
</dbReference>
<gene>
    <name evidence="8" type="ORF">DB88DRAFT_503121</name>
    <name evidence="7" type="ORF">DB88DRAFT_503252</name>
    <name evidence="6" type="ORF">DB88DRAFT_503416</name>
</gene>
<keyword evidence="4" id="KW-0472">Membrane</keyword>
<evidence type="ECO:0000313" key="9">
    <source>
        <dbReference type="Proteomes" id="UP001182556"/>
    </source>
</evidence>
<evidence type="ECO:0000313" key="7">
    <source>
        <dbReference type="EMBL" id="KAK1920593.1"/>
    </source>
</evidence>
<feature type="region of interest" description="Disordered" evidence="5">
    <location>
        <begin position="1"/>
        <end position="21"/>
    </location>
</feature>
<dbReference type="EMBL" id="JAODAN010000016">
    <property type="protein sequence ID" value="KAK1920593.1"/>
    <property type="molecule type" value="Genomic_DNA"/>
</dbReference>
<sequence length="157" mass="17492">MFPVDKMPPENHKVHDGTVPQMGSFNGQPAFTKRFGNATNGRQLYHPCQLANSDIQLHNGRVSHRFIYYWLPFRALRVEKNVHLRHGCNGRLHLPPGVRNVAPDVACRKPLVGIPWGIFQTLTTAYATEIGPINLRGILASFSGVARADLPMETDLG</sequence>
<dbReference type="GO" id="GO:0022857">
    <property type="term" value="F:transmembrane transporter activity"/>
    <property type="evidence" value="ECO:0007669"/>
    <property type="project" value="InterPro"/>
</dbReference>
<organism evidence="7 9">
    <name type="scientific">Papiliotrema laurentii</name>
    <name type="common">Cryptococcus laurentii</name>
    <dbReference type="NCBI Taxonomy" id="5418"/>
    <lineage>
        <taxon>Eukaryota</taxon>
        <taxon>Fungi</taxon>
        <taxon>Dikarya</taxon>
        <taxon>Basidiomycota</taxon>
        <taxon>Agaricomycotina</taxon>
        <taxon>Tremellomycetes</taxon>
        <taxon>Tremellales</taxon>
        <taxon>Rhynchogastremaceae</taxon>
        <taxon>Papiliotrema</taxon>
    </lineage>
</organism>
<evidence type="ECO:0000256" key="5">
    <source>
        <dbReference type="SAM" id="MobiDB-lite"/>
    </source>
</evidence>
<proteinExistence type="predicted"/>
<evidence type="ECO:0000313" key="6">
    <source>
        <dbReference type="EMBL" id="KAK1920573.1"/>
    </source>
</evidence>
<accession>A0AAD9FMW0</accession>
<keyword evidence="3" id="KW-1133">Transmembrane helix</keyword>
<dbReference type="AlphaFoldDB" id="A0AAD9FMW0"/>
<evidence type="ECO:0000256" key="3">
    <source>
        <dbReference type="ARBA" id="ARBA00022989"/>
    </source>
</evidence>
<comment type="subcellular location">
    <subcellularLocation>
        <location evidence="1">Membrane</location>
        <topology evidence="1">Multi-pass membrane protein</topology>
    </subcellularLocation>
</comment>
<dbReference type="InterPro" id="IPR005829">
    <property type="entry name" value="Sugar_transporter_CS"/>
</dbReference>